<keyword evidence="4" id="KW-1185">Reference proteome</keyword>
<gene>
    <name evidence="3" type="ORF">KI387_003739</name>
</gene>
<dbReference type="InterPro" id="IPR000210">
    <property type="entry name" value="BTB/POZ_dom"/>
</dbReference>
<dbReference type="OMA" id="RFRVAHG"/>
<proteinExistence type="predicted"/>
<sequence length="451" mass="49500">MGSGRGHDKITLNVGGKRFVTTRATLESAGRHSMLAAIIHSDWNSDSELHNDEFFLDRNPFYFSPLLDFLRTGELHIPPTMSEKALYREALYYGLLESVHMTRWGRLDGNRVELAASVRGRATGDAAAIRADGHGGCCVAHGSMVHVYDWTMDELPPLSLDFNVVNDAGFLNPQRLVISTCASADKPGRGGMACFNTATGKMRHKFELCDEGRHRNFTAGALCGGEGHVYASCRGRSDEYGLGVWDQTTGQQVDFLCEANSDWGLGDAGKLQWLAATKLLAVSTLYPRSERGHVSLVDFRSRNVVWSWTEPQGVLDEMVVLDAVALEECNTICVVNQYDHIGFMDMRIDKGYVRWSHRNRPGKISNVEEKCYSKLAACGSQLFSTSNGGVNVLCGPDWVLTSQLRSKGGGGGGGIFDIALGGDRLFVLHNEENVFDVWESPIVASACDDDM</sequence>
<protein>
    <recommendedName>
        <fullName evidence="2">BTB domain-containing protein</fullName>
    </recommendedName>
</protein>
<dbReference type="InterPro" id="IPR003131">
    <property type="entry name" value="T1-type_BTB"/>
</dbReference>
<dbReference type="InterPro" id="IPR057441">
    <property type="entry name" value="Beta_prop_At2g24240"/>
</dbReference>
<evidence type="ECO:0000256" key="1">
    <source>
        <dbReference type="ARBA" id="ARBA00004906"/>
    </source>
</evidence>
<dbReference type="PANTHER" id="PTHR14499:SF116">
    <property type="entry name" value="OSJNBA0029H02.24 PROTEIN"/>
    <property type="match status" value="1"/>
</dbReference>
<dbReference type="SUPFAM" id="SSF54695">
    <property type="entry name" value="POZ domain"/>
    <property type="match status" value="1"/>
</dbReference>
<dbReference type="InterPro" id="IPR011047">
    <property type="entry name" value="Quinoprotein_ADH-like_sf"/>
</dbReference>
<reference evidence="3 4" key="1">
    <citation type="journal article" date="2021" name="Nat. Plants">
        <title>The Taxus genome provides insights into paclitaxel biosynthesis.</title>
        <authorList>
            <person name="Xiong X."/>
            <person name="Gou J."/>
            <person name="Liao Q."/>
            <person name="Li Y."/>
            <person name="Zhou Q."/>
            <person name="Bi G."/>
            <person name="Li C."/>
            <person name="Du R."/>
            <person name="Wang X."/>
            <person name="Sun T."/>
            <person name="Guo L."/>
            <person name="Liang H."/>
            <person name="Lu P."/>
            <person name="Wu Y."/>
            <person name="Zhang Z."/>
            <person name="Ro D.K."/>
            <person name="Shang Y."/>
            <person name="Huang S."/>
            <person name="Yan J."/>
        </authorList>
    </citation>
    <scope>NUCLEOTIDE SEQUENCE [LARGE SCALE GENOMIC DNA]</scope>
    <source>
        <strain evidence="3">Ta-2019</strain>
    </source>
</reference>
<name>A0AA38GZR0_TAXCH</name>
<dbReference type="PANTHER" id="PTHR14499">
    <property type="entry name" value="POTASSIUM CHANNEL TETRAMERIZATION DOMAIN-CONTAINING"/>
    <property type="match status" value="1"/>
</dbReference>
<dbReference type="Pfam" id="PF25279">
    <property type="entry name" value="Beta_prop_At2g24240"/>
    <property type="match status" value="1"/>
</dbReference>
<evidence type="ECO:0000313" key="3">
    <source>
        <dbReference type="EMBL" id="KAH9331631.1"/>
    </source>
</evidence>
<dbReference type="Pfam" id="PF02214">
    <property type="entry name" value="BTB_2"/>
    <property type="match status" value="1"/>
</dbReference>
<evidence type="ECO:0000259" key="2">
    <source>
        <dbReference type="PROSITE" id="PS50097"/>
    </source>
</evidence>
<dbReference type="SMART" id="SM00225">
    <property type="entry name" value="BTB"/>
    <property type="match status" value="1"/>
</dbReference>
<dbReference type="AlphaFoldDB" id="A0AA38GZR0"/>
<comment type="caution">
    <text evidence="3">The sequence shown here is derived from an EMBL/GenBank/DDBJ whole genome shotgun (WGS) entry which is preliminary data.</text>
</comment>
<organism evidence="3 4">
    <name type="scientific">Taxus chinensis</name>
    <name type="common">Chinese yew</name>
    <name type="synonym">Taxus wallichiana var. chinensis</name>
    <dbReference type="NCBI Taxonomy" id="29808"/>
    <lineage>
        <taxon>Eukaryota</taxon>
        <taxon>Viridiplantae</taxon>
        <taxon>Streptophyta</taxon>
        <taxon>Embryophyta</taxon>
        <taxon>Tracheophyta</taxon>
        <taxon>Spermatophyta</taxon>
        <taxon>Pinopsida</taxon>
        <taxon>Pinidae</taxon>
        <taxon>Conifers II</taxon>
        <taxon>Cupressales</taxon>
        <taxon>Taxaceae</taxon>
        <taxon>Taxus</taxon>
    </lineage>
</organism>
<dbReference type="InterPro" id="IPR011333">
    <property type="entry name" value="SKP1/BTB/POZ_sf"/>
</dbReference>
<dbReference type="InterPro" id="IPR015943">
    <property type="entry name" value="WD40/YVTN_repeat-like_dom_sf"/>
</dbReference>
<feature type="domain" description="BTB" evidence="2">
    <location>
        <begin position="8"/>
        <end position="79"/>
    </location>
</feature>
<dbReference type="EMBL" id="JAHRHJ020000001">
    <property type="protein sequence ID" value="KAH9331631.1"/>
    <property type="molecule type" value="Genomic_DNA"/>
</dbReference>
<dbReference type="Gene3D" id="3.30.710.10">
    <property type="entry name" value="Potassium Channel Kv1.1, Chain A"/>
    <property type="match status" value="1"/>
</dbReference>
<dbReference type="PROSITE" id="PS50097">
    <property type="entry name" value="BTB"/>
    <property type="match status" value="1"/>
</dbReference>
<dbReference type="CDD" id="cd18316">
    <property type="entry name" value="BTB_POZ_KCTD-like"/>
    <property type="match status" value="1"/>
</dbReference>
<comment type="pathway">
    <text evidence="1">Protein modification; protein ubiquitination.</text>
</comment>
<evidence type="ECO:0000313" key="4">
    <source>
        <dbReference type="Proteomes" id="UP000824469"/>
    </source>
</evidence>
<dbReference type="SUPFAM" id="SSF50998">
    <property type="entry name" value="Quinoprotein alcohol dehydrogenase-like"/>
    <property type="match status" value="1"/>
</dbReference>
<dbReference type="Gene3D" id="2.130.10.10">
    <property type="entry name" value="YVTN repeat-like/Quinoprotein amine dehydrogenase"/>
    <property type="match status" value="1"/>
</dbReference>
<dbReference type="GO" id="GO:0051260">
    <property type="term" value="P:protein homooligomerization"/>
    <property type="evidence" value="ECO:0007669"/>
    <property type="project" value="InterPro"/>
</dbReference>
<dbReference type="Proteomes" id="UP000824469">
    <property type="component" value="Unassembled WGS sequence"/>
</dbReference>
<accession>A0AA38GZR0</accession>